<dbReference type="SUPFAM" id="SSF57535">
    <property type="entry name" value="Complement control module/SCR domain"/>
    <property type="match status" value="1"/>
</dbReference>
<evidence type="ECO:0000256" key="1">
    <source>
        <dbReference type="PROSITE-ProRule" id="PRU00302"/>
    </source>
</evidence>
<accession>A0A8J1UKB4</accession>
<organism evidence="2 3">
    <name type="scientific">Owenia fusiformis</name>
    <name type="common">Polychaete worm</name>
    <dbReference type="NCBI Taxonomy" id="6347"/>
    <lineage>
        <taxon>Eukaryota</taxon>
        <taxon>Metazoa</taxon>
        <taxon>Spiralia</taxon>
        <taxon>Lophotrochozoa</taxon>
        <taxon>Annelida</taxon>
        <taxon>Polychaeta</taxon>
        <taxon>Sedentaria</taxon>
        <taxon>Canalipalpata</taxon>
        <taxon>Sabellida</taxon>
        <taxon>Oweniida</taxon>
        <taxon>Oweniidae</taxon>
        <taxon>Owenia</taxon>
    </lineage>
</organism>
<dbReference type="Proteomes" id="UP000749559">
    <property type="component" value="Unassembled WGS sequence"/>
</dbReference>
<proteinExistence type="predicted"/>
<gene>
    <name evidence="2" type="ORF">OFUS_LOCUS14352</name>
</gene>
<dbReference type="InterPro" id="IPR000436">
    <property type="entry name" value="Sushi_SCR_CCP_dom"/>
</dbReference>
<dbReference type="InterPro" id="IPR035976">
    <property type="entry name" value="Sushi/SCR/CCP_sf"/>
</dbReference>
<protein>
    <submittedName>
        <fullName evidence="2">Uncharacterized protein</fullName>
    </submittedName>
</protein>
<name>A0A8J1UKB4_OWEFU</name>
<dbReference type="PROSITE" id="PS50923">
    <property type="entry name" value="SUSHI"/>
    <property type="match status" value="1"/>
</dbReference>
<dbReference type="AlphaFoldDB" id="A0A8J1UKB4"/>
<evidence type="ECO:0000313" key="2">
    <source>
        <dbReference type="EMBL" id="CAH1788904.1"/>
    </source>
</evidence>
<keyword evidence="3" id="KW-1185">Reference proteome</keyword>
<comment type="caution">
    <text evidence="1">Lacks conserved residue(s) required for the propagation of feature annotation.</text>
</comment>
<reference evidence="2" key="1">
    <citation type="submission" date="2022-03" db="EMBL/GenBank/DDBJ databases">
        <authorList>
            <person name="Martin C."/>
        </authorList>
    </citation>
    <scope>NUCLEOTIDE SEQUENCE</scope>
</reference>
<sequence>MEINECPRLPLEGALNRVETLLNTTSRSLSTVVRISCREGFTLQYGMDTTACSLFDKPEWFPNPGQCYAINDVQAEGTDQVGLIGVVIGCSIAGLIILAVLIALLLKTTVCDESKQNDGMSDGFGSEIEDPMGRWTDPLDQVGMPSLDFNTVTSSKLDGKLTLKEKNRLENEKKSSTRSRDLDRQLSAESEQRHLY</sequence>
<dbReference type="EMBL" id="CAIIXF020000007">
    <property type="protein sequence ID" value="CAH1788904.1"/>
    <property type="molecule type" value="Genomic_DNA"/>
</dbReference>
<keyword evidence="1" id="KW-0768">Sushi</keyword>
<evidence type="ECO:0000313" key="3">
    <source>
        <dbReference type="Proteomes" id="UP000749559"/>
    </source>
</evidence>
<comment type="caution">
    <text evidence="2">The sequence shown here is derived from an EMBL/GenBank/DDBJ whole genome shotgun (WGS) entry which is preliminary data.</text>
</comment>